<evidence type="ECO:0000313" key="7">
    <source>
        <dbReference type="Proteomes" id="UP001186944"/>
    </source>
</evidence>
<evidence type="ECO:0000256" key="4">
    <source>
        <dbReference type="ARBA" id="ARBA00026118"/>
    </source>
</evidence>
<dbReference type="PRINTS" id="PR00080">
    <property type="entry name" value="SDRFAMILY"/>
</dbReference>
<dbReference type="PRINTS" id="PR00081">
    <property type="entry name" value="GDHRDH"/>
</dbReference>
<reference evidence="6" key="1">
    <citation type="submission" date="2019-08" db="EMBL/GenBank/DDBJ databases">
        <title>The improved chromosome-level genome for the pearl oyster Pinctada fucata martensii using PacBio sequencing and Hi-C.</title>
        <authorList>
            <person name="Zheng Z."/>
        </authorList>
    </citation>
    <scope>NUCLEOTIDE SEQUENCE</scope>
    <source>
        <strain evidence="6">ZZ-2019</strain>
        <tissue evidence="6">Adductor muscle</tissue>
    </source>
</reference>
<dbReference type="Pfam" id="PF00106">
    <property type="entry name" value="adh_short"/>
    <property type="match status" value="2"/>
</dbReference>
<evidence type="ECO:0000313" key="6">
    <source>
        <dbReference type="EMBL" id="KAK3099682.1"/>
    </source>
</evidence>
<dbReference type="GO" id="GO:0004090">
    <property type="term" value="F:carbonyl reductase (NADPH) activity"/>
    <property type="evidence" value="ECO:0007669"/>
    <property type="project" value="UniProtKB-EC"/>
</dbReference>
<protein>
    <recommendedName>
        <fullName evidence="4">carbonyl reductase (NADPH)</fullName>
        <ecNumber evidence="4">1.1.1.184</ecNumber>
    </recommendedName>
</protein>
<accession>A0AA89C546</accession>
<proteinExistence type="inferred from homology"/>
<name>A0AA89C546_PINIB</name>
<dbReference type="Proteomes" id="UP001186944">
    <property type="component" value="Unassembled WGS sequence"/>
</dbReference>
<dbReference type="AlphaFoldDB" id="A0AA89C546"/>
<evidence type="ECO:0000256" key="1">
    <source>
        <dbReference type="ARBA" id="ARBA00006484"/>
    </source>
</evidence>
<dbReference type="InterPro" id="IPR002347">
    <property type="entry name" value="SDR_fam"/>
</dbReference>
<dbReference type="PANTHER" id="PTHR43963:SF4">
    <property type="entry name" value="CARBONYL REDUCTASE (NADPH)"/>
    <property type="match status" value="1"/>
</dbReference>
<dbReference type="PANTHER" id="PTHR43963">
    <property type="entry name" value="CARBONYL REDUCTASE 1-RELATED"/>
    <property type="match status" value="1"/>
</dbReference>
<comment type="similarity">
    <text evidence="1 5">Belongs to the short-chain dehydrogenases/reductases (SDR) family.</text>
</comment>
<comment type="caution">
    <text evidence="6">The sequence shown here is derived from an EMBL/GenBank/DDBJ whole genome shotgun (WGS) entry which is preliminary data.</text>
</comment>
<dbReference type="InterPro" id="IPR045313">
    <property type="entry name" value="CBR1-like"/>
</dbReference>
<dbReference type="EMBL" id="VSWD01000006">
    <property type="protein sequence ID" value="KAK3099682.1"/>
    <property type="molecule type" value="Genomic_DNA"/>
</dbReference>
<evidence type="ECO:0000256" key="3">
    <source>
        <dbReference type="ARBA" id="ARBA00023002"/>
    </source>
</evidence>
<sequence>MVLPIARNEDLGHQAVMALSDEGLRRKPQFHQLDITDKASIERLRAFLKSKYGGLDVLINNAGIAFKQDTTAPFSEQAEVSIRTNYTGTLDVCTALFPLLRPHARVVNVSSLGSRMSIKKCSPEVKAKFTAPDVTIEQCTSYLDDFIAATKQGNHEKQGYSNSAYGMSKVGVSVMSMIQAREMNKDSREDIVINACCPGYVDTDMTSHKGRKIIDQGADTPLYLGLLPPGTKNPKGCFVSDRNVVDWTQ</sequence>
<keyword evidence="3" id="KW-0560">Oxidoreductase</keyword>
<evidence type="ECO:0000256" key="2">
    <source>
        <dbReference type="ARBA" id="ARBA00022857"/>
    </source>
</evidence>
<keyword evidence="2" id="KW-0521">NADP</keyword>
<dbReference type="InterPro" id="IPR036291">
    <property type="entry name" value="NAD(P)-bd_dom_sf"/>
</dbReference>
<gene>
    <name evidence="6" type="ORF">FSP39_007957</name>
</gene>
<dbReference type="SUPFAM" id="SSF51735">
    <property type="entry name" value="NAD(P)-binding Rossmann-fold domains"/>
    <property type="match status" value="1"/>
</dbReference>
<evidence type="ECO:0000256" key="5">
    <source>
        <dbReference type="RuleBase" id="RU000363"/>
    </source>
</evidence>
<keyword evidence="7" id="KW-1185">Reference proteome</keyword>
<organism evidence="6 7">
    <name type="scientific">Pinctada imbricata</name>
    <name type="common">Atlantic pearl-oyster</name>
    <name type="synonym">Pinctada martensii</name>
    <dbReference type="NCBI Taxonomy" id="66713"/>
    <lineage>
        <taxon>Eukaryota</taxon>
        <taxon>Metazoa</taxon>
        <taxon>Spiralia</taxon>
        <taxon>Lophotrochozoa</taxon>
        <taxon>Mollusca</taxon>
        <taxon>Bivalvia</taxon>
        <taxon>Autobranchia</taxon>
        <taxon>Pteriomorphia</taxon>
        <taxon>Pterioida</taxon>
        <taxon>Pterioidea</taxon>
        <taxon>Pteriidae</taxon>
        <taxon>Pinctada</taxon>
    </lineage>
</organism>
<dbReference type="Gene3D" id="3.40.50.720">
    <property type="entry name" value="NAD(P)-binding Rossmann-like Domain"/>
    <property type="match status" value="1"/>
</dbReference>
<dbReference type="EC" id="1.1.1.184" evidence="4"/>
<dbReference type="CDD" id="cd05324">
    <property type="entry name" value="carb_red_PTCR-like_SDR_c"/>
    <property type="match status" value="1"/>
</dbReference>